<keyword evidence="2" id="KW-1185">Reference proteome</keyword>
<name>A0ABV8KS96_9ACTN</name>
<dbReference type="Proteomes" id="UP001595868">
    <property type="component" value="Unassembled WGS sequence"/>
</dbReference>
<proteinExistence type="predicted"/>
<evidence type="ECO:0008006" key="3">
    <source>
        <dbReference type="Google" id="ProtNLM"/>
    </source>
</evidence>
<gene>
    <name evidence="1" type="ORF">ACFOX0_22965</name>
</gene>
<evidence type="ECO:0000313" key="1">
    <source>
        <dbReference type="EMBL" id="MFC4108782.1"/>
    </source>
</evidence>
<dbReference type="RefSeq" id="WP_377549478.1">
    <property type="nucleotide sequence ID" value="NZ_JBHSBN010000018.1"/>
</dbReference>
<comment type="caution">
    <text evidence="1">The sequence shown here is derived from an EMBL/GenBank/DDBJ whole genome shotgun (WGS) entry which is preliminary data.</text>
</comment>
<sequence length="362" mass="39659">MIKGWPVVPERVAVTAAGPDAEVERGDGVTFGYGADALVVIVEAGDRPGGSAVDNANTLILREPLPGVLSRWIHAKNVAGQPLLGFVRTADGCLALGTLRQAVSRYDGMDPWTGELGVLTYAELTWPERLPHDLLDLVRPTPVLPVPGIEWLADVPRDPVGALRSFVTGWYADVPVPPVAPRPAAMRLPSALLAFHDVAAGREDVLGRQDHLTPLDEIEYEDDEPLVTFAAENQGVWWALIDPTEDDPVVWYDGGPDRLRERERLSRFLLQFAVKEAVSSAPFTGFATVDQRTLDRFVADMAPVPLRPMRVPGDPTRLWVTPGLVVEAADVGEDGIWLNVGSRQRSALRPLRSRLDWERFNG</sequence>
<protein>
    <recommendedName>
        <fullName evidence="3">SMI1 / KNR4 family (SUKH-1)</fullName>
    </recommendedName>
</protein>
<reference evidence="2" key="1">
    <citation type="journal article" date="2019" name="Int. J. Syst. Evol. Microbiol.">
        <title>The Global Catalogue of Microorganisms (GCM) 10K type strain sequencing project: providing services to taxonomists for standard genome sequencing and annotation.</title>
        <authorList>
            <consortium name="The Broad Institute Genomics Platform"/>
            <consortium name="The Broad Institute Genome Sequencing Center for Infectious Disease"/>
            <person name="Wu L."/>
            <person name="Ma J."/>
        </authorList>
    </citation>
    <scope>NUCLEOTIDE SEQUENCE [LARGE SCALE GENOMIC DNA]</scope>
    <source>
        <strain evidence="2">2902at01</strain>
    </source>
</reference>
<organism evidence="1 2">
    <name type="scientific">Micromonospora zhanjiangensis</name>
    <dbReference type="NCBI Taxonomy" id="1522057"/>
    <lineage>
        <taxon>Bacteria</taxon>
        <taxon>Bacillati</taxon>
        <taxon>Actinomycetota</taxon>
        <taxon>Actinomycetes</taxon>
        <taxon>Micromonosporales</taxon>
        <taxon>Micromonosporaceae</taxon>
        <taxon>Micromonospora</taxon>
    </lineage>
</organism>
<dbReference type="EMBL" id="JBHSBN010000018">
    <property type="protein sequence ID" value="MFC4108782.1"/>
    <property type="molecule type" value="Genomic_DNA"/>
</dbReference>
<evidence type="ECO:0000313" key="2">
    <source>
        <dbReference type="Proteomes" id="UP001595868"/>
    </source>
</evidence>
<accession>A0ABV8KS96</accession>